<evidence type="ECO:0000313" key="1">
    <source>
        <dbReference type="EMBL" id="MDT3403828.1"/>
    </source>
</evidence>
<protein>
    <recommendedName>
        <fullName evidence="3">Type II toxin-antitoxin system RelE/ParE family toxin</fullName>
    </recommendedName>
</protein>
<gene>
    <name evidence="1" type="ORF">QE417_002900</name>
</gene>
<dbReference type="EMBL" id="JAVLVU010000001">
    <property type="protein sequence ID" value="MDT3403828.1"/>
    <property type="molecule type" value="Genomic_DNA"/>
</dbReference>
<sequence>MNYPIIWSPKAKITYYNILRYLSEEWTEKEVIDFTHRVSITIKHISHNYQLYPYSVRKNAYRAVITKQTSLLYRFKNGSVQLVMFWDNRQNPDKLTKV</sequence>
<dbReference type="InterPro" id="IPR035093">
    <property type="entry name" value="RelE/ParE_toxin_dom_sf"/>
</dbReference>
<accession>A0ABU3GVM5</accession>
<dbReference type="RefSeq" id="WP_311951155.1">
    <property type="nucleotide sequence ID" value="NZ_JAVLVU010000001.1"/>
</dbReference>
<name>A0ABU3GVM5_9SPHI</name>
<dbReference type="Proteomes" id="UP001258315">
    <property type="component" value="Unassembled WGS sequence"/>
</dbReference>
<keyword evidence="2" id="KW-1185">Reference proteome</keyword>
<comment type="caution">
    <text evidence="1">The sequence shown here is derived from an EMBL/GenBank/DDBJ whole genome shotgun (WGS) entry which is preliminary data.</text>
</comment>
<organism evidence="1 2">
    <name type="scientific">Mucilaginibacter terrae</name>
    <dbReference type="NCBI Taxonomy" id="1955052"/>
    <lineage>
        <taxon>Bacteria</taxon>
        <taxon>Pseudomonadati</taxon>
        <taxon>Bacteroidota</taxon>
        <taxon>Sphingobacteriia</taxon>
        <taxon>Sphingobacteriales</taxon>
        <taxon>Sphingobacteriaceae</taxon>
        <taxon>Mucilaginibacter</taxon>
    </lineage>
</organism>
<reference evidence="2" key="1">
    <citation type="submission" date="2023-07" db="EMBL/GenBank/DDBJ databases">
        <title>Functional and genomic diversity of the sorghum phyllosphere microbiome.</title>
        <authorList>
            <person name="Shade A."/>
        </authorList>
    </citation>
    <scope>NUCLEOTIDE SEQUENCE [LARGE SCALE GENOMIC DNA]</scope>
    <source>
        <strain evidence="2">SORGH_AS_0422</strain>
    </source>
</reference>
<evidence type="ECO:0008006" key="3">
    <source>
        <dbReference type="Google" id="ProtNLM"/>
    </source>
</evidence>
<dbReference type="Gene3D" id="3.30.2310.20">
    <property type="entry name" value="RelE-like"/>
    <property type="match status" value="1"/>
</dbReference>
<proteinExistence type="predicted"/>
<evidence type="ECO:0000313" key="2">
    <source>
        <dbReference type="Proteomes" id="UP001258315"/>
    </source>
</evidence>